<protein>
    <submittedName>
        <fullName evidence="1">Uncharacterized protein</fullName>
    </submittedName>
</protein>
<reference evidence="2" key="1">
    <citation type="submission" date="2017-12" db="EMBL/GenBank/DDBJ databases">
        <title>Whole genome sequencing of Acidipropionibacterium jensenii strains JS279 and JS280.</title>
        <authorList>
            <person name="Deptula P."/>
            <person name="Laine P."/>
            <person name="Smolander O.-P."/>
            <person name="Paulin L."/>
            <person name="Auvinen P."/>
            <person name="Varmanen P."/>
        </authorList>
    </citation>
    <scope>NUCLEOTIDE SEQUENCE [LARGE SCALE GENOMIC DNA]</scope>
    <source>
        <strain evidence="2">JS280</strain>
    </source>
</reference>
<sequence length="222" mass="23082">MLPGETLVRIDLTSLGASPDTSLAASASSPEALMPASTQAVTHALITAGTGLLLMFHAGAVAHPGTNRAVVYSAPGGTGKTTLSRLLGARFRYLTDETVAVDAQNRVLPYPKPLSVRLPGHDHKVETPPDELGLLPDAGPAPVSKILILDRDDGLSGGPQVHEMDLFDAVMELIPQTSALAALDAGLHRLAGLIEATGGVLRVRYREAETLAPLIADLIGEP</sequence>
<dbReference type="AlphaFoldDB" id="A0A3T0S2H5"/>
<name>A0A3T0S2H5_9ACTN</name>
<proteinExistence type="predicted"/>
<evidence type="ECO:0000313" key="1">
    <source>
        <dbReference type="EMBL" id="AZZ40511.1"/>
    </source>
</evidence>
<gene>
    <name evidence="1" type="ORF">C0Z10_13055</name>
</gene>
<dbReference type="KEGG" id="aji:C0Z10_13055"/>
<dbReference type="EMBL" id="CP025570">
    <property type="protein sequence ID" value="AZZ40511.1"/>
    <property type="molecule type" value="Genomic_DNA"/>
</dbReference>
<dbReference type="Proteomes" id="UP000285875">
    <property type="component" value="Chromosome"/>
</dbReference>
<evidence type="ECO:0000313" key="2">
    <source>
        <dbReference type="Proteomes" id="UP000285875"/>
    </source>
</evidence>
<organism evidence="1 2">
    <name type="scientific">Acidipropionibacterium jensenii</name>
    <dbReference type="NCBI Taxonomy" id="1749"/>
    <lineage>
        <taxon>Bacteria</taxon>
        <taxon>Bacillati</taxon>
        <taxon>Actinomycetota</taxon>
        <taxon>Actinomycetes</taxon>
        <taxon>Propionibacteriales</taxon>
        <taxon>Propionibacteriaceae</taxon>
        <taxon>Acidipropionibacterium</taxon>
    </lineage>
</organism>
<dbReference type="RefSeq" id="WP_097799663.1">
    <property type="nucleotide sequence ID" value="NZ_CP025570.1"/>
</dbReference>
<accession>A0A3T0S2H5</accession>